<dbReference type="EMBL" id="JACJSI010000391">
    <property type="protein sequence ID" value="MBD2536120.1"/>
    <property type="molecule type" value="Genomic_DNA"/>
</dbReference>
<reference evidence="1 2" key="1">
    <citation type="journal article" date="2020" name="ISME J.">
        <title>Comparative genomics reveals insights into cyanobacterial evolution and habitat adaptation.</title>
        <authorList>
            <person name="Chen M.Y."/>
            <person name="Teng W.K."/>
            <person name="Zhao L."/>
            <person name="Hu C.X."/>
            <person name="Zhou Y.K."/>
            <person name="Han B.P."/>
            <person name="Song L.R."/>
            <person name="Shu W.S."/>
        </authorList>
    </citation>
    <scope>NUCLEOTIDE SEQUENCE [LARGE SCALE GENOMIC DNA]</scope>
    <source>
        <strain evidence="1 2">FACHB-838</strain>
    </source>
</reference>
<evidence type="ECO:0000313" key="2">
    <source>
        <dbReference type="Proteomes" id="UP000623440"/>
    </source>
</evidence>
<protein>
    <submittedName>
        <fullName evidence="1">Uncharacterized protein</fullName>
    </submittedName>
</protein>
<gene>
    <name evidence="1" type="ORF">H6G97_45125</name>
</gene>
<dbReference type="InterPro" id="IPR013321">
    <property type="entry name" value="Arc_rbn_hlx_hlx"/>
</dbReference>
<dbReference type="Gene3D" id="1.10.1220.10">
    <property type="entry name" value="Met repressor-like"/>
    <property type="match status" value="1"/>
</dbReference>
<sequence>MGDNLRGKRGDPNYRLISGYVPKDLALLFKTICAATETDQSKALEEMIAKWAREKQSVLDGMKQENEKPA</sequence>
<name>A0ABR8E482_9NOSO</name>
<organism evidence="1 2">
    <name type="scientific">Nostoc flagelliforme FACHB-838</name>
    <dbReference type="NCBI Taxonomy" id="2692904"/>
    <lineage>
        <taxon>Bacteria</taxon>
        <taxon>Bacillati</taxon>
        <taxon>Cyanobacteriota</taxon>
        <taxon>Cyanophyceae</taxon>
        <taxon>Nostocales</taxon>
        <taxon>Nostocaceae</taxon>
        <taxon>Nostoc</taxon>
    </lineage>
</organism>
<proteinExistence type="predicted"/>
<dbReference type="RefSeq" id="WP_190917101.1">
    <property type="nucleotide sequence ID" value="NZ_JACJSI010000391.1"/>
</dbReference>
<comment type="caution">
    <text evidence="1">The sequence shown here is derived from an EMBL/GenBank/DDBJ whole genome shotgun (WGS) entry which is preliminary data.</text>
</comment>
<keyword evidence="2" id="KW-1185">Reference proteome</keyword>
<dbReference type="Proteomes" id="UP000623440">
    <property type="component" value="Unassembled WGS sequence"/>
</dbReference>
<accession>A0ABR8E482</accession>
<evidence type="ECO:0000313" key="1">
    <source>
        <dbReference type="EMBL" id="MBD2536120.1"/>
    </source>
</evidence>